<organism evidence="1 2">
    <name type="scientific">Echinops telfairi</name>
    <name type="common">Lesser hedgehog tenrec</name>
    <dbReference type="NCBI Taxonomy" id="9371"/>
    <lineage>
        <taxon>Eukaryota</taxon>
        <taxon>Metazoa</taxon>
        <taxon>Chordata</taxon>
        <taxon>Craniata</taxon>
        <taxon>Vertebrata</taxon>
        <taxon>Euteleostomi</taxon>
        <taxon>Mammalia</taxon>
        <taxon>Eutheria</taxon>
        <taxon>Afrotheria</taxon>
        <taxon>Tenrecidae</taxon>
        <taxon>Tenrecinae</taxon>
        <taxon>Echinops</taxon>
    </lineage>
</organism>
<evidence type="ECO:0000313" key="2">
    <source>
        <dbReference type="RefSeq" id="XP_045145279.1"/>
    </source>
</evidence>
<evidence type="ECO:0000313" key="1">
    <source>
        <dbReference type="Proteomes" id="UP000694863"/>
    </source>
</evidence>
<proteinExistence type="predicted"/>
<dbReference type="RefSeq" id="XP_045145279.1">
    <property type="nucleotide sequence ID" value="XM_045289344.1"/>
</dbReference>
<sequence>MVQRVKELISTPLLPEHRPWCQFAGTWLLVAVASSCRFLQEQSHRVEATALSVTPQGTALAVSTFRKLDGICWQVRQLWRDAGVPGRFLLPARGAQGAVDVVVAETDYRDFAILFLERARQLTVKLYARSVPVSDSVLSEFERQVRAARLTEEHTVFFPKYGFCQEADQFHLLDEVRR</sequence>
<protein>
    <submittedName>
        <fullName evidence="2">Complement component C8 gamma chain</fullName>
    </submittedName>
</protein>
<keyword evidence="1" id="KW-1185">Reference proteome</keyword>
<name>A0AC55D0L1_ECHTE</name>
<reference evidence="2" key="1">
    <citation type="submission" date="2025-08" db="UniProtKB">
        <authorList>
            <consortium name="RefSeq"/>
        </authorList>
    </citation>
    <scope>IDENTIFICATION</scope>
</reference>
<accession>A0AC55D0L1</accession>
<dbReference type="Proteomes" id="UP000694863">
    <property type="component" value="Unplaced"/>
</dbReference>
<gene>
    <name evidence="2" type="primary">C8G</name>
</gene>